<keyword evidence="3" id="KW-1185">Reference proteome</keyword>
<feature type="compositionally biased region" description="Basic and acidic residues" evidence="1">
    <location>
        <begin position="716"/>
        <end position="726"/>
    </location>
</feature>
<feature type="compositionally biased region" description="Polar residues" evidence="1">
    <location>
        <begin position="267"/>
        <end position="282"/>
    </location>
</feature>
<protein>
    <submittedName>
        <fullName evidence="2">Mucin-2</fullName>
    </submittedName>
</protein>
<proteinExistence type="predicted"/>
<feature type="compositionally biased region" description="Polar residues" evidence="1">
    <location>
        <begin position="591"/>
        <end position="602"/>
    </location>
</feature>
<feature type="compositionally biased region" description="Low complexity" evidence="1">
    <location>
        <begin position="1035"/>
        <end position="1050"/>
    </location>
</feature>
<feature type="region of interest" description="Disordered" evidence="1">
    <location>
        <begin position="1217"/>
        <end position="1238"/>
    </location>
</feature>
<feature type="compositionally biased region" description="Low complexity" evidence="1">
    <location>
        <begin position="247"/>
        <end position="266"/>
    </location>
</feature>
<evidence type="ECO:0000313" key="2">
    <source>
        <dbReference type="EMBL" id="CUA74350.1"/>
    </source>
</evidence>
<feature type="compositionally biased region" description="Polar residues" evidence="1">
    <location>
        <begin position="414"/>
        <end position="439"/>
    </location>
</feature>
<reference evidence="2 3" key="1">
    <citation type="submission" date="2015-07" db="EMBL/GenBank/DDBJ databases">
        <authorList>
            <person name="Noorani M."/>
        </authorList>
    </citation>
    <scope>NUCLEOTIDE SEQUENCE [LARGE SCALE GENOMIC DNA]</scope>
    <source>
        <strain evidence="2">BBA 69670</strain>
    </source>
</reference>
<sequence>MRRAPSSRGKDAEALRFSVFDAAHQIGLSDPNALRWLEQNSNISEEDEEEQPETRPTSDAHPPSLVFSSSSSEPDSSIMSPSNDHSTSYRGAFPRYQASPYAQPHPKHPNFQSPAQIYPDSRPPLGPNGFNTPNPLSRLQIPAQKPSDPWSPTPLAIASLSPISQPASRAPTPGDKGSIKQIPEPKKSKKLTKAPRGGESESESVPSRKGSASGGSGNPNVVGSSGAPPTLPFLPFPSAISAETLRSDASVSGLSVVSGASASSSGTVTQSMFTPSLMSNEPRSVFEDDDSARNSPIGGPSGHTHNSLSTSTVNSSETTHAKDKEGKLIRTMRSFKLSLKSQKNKANPAEAPPVPNLPSMPSMPPVLTLELDKGAGLSGQLSSTSPPNERRASPQTRDKEREERVLRIADMFTSELSRNTRSGSESGNVSSIYTTQSHSDSGHGVKSDLGHTLSNPAPKPELPHASHSDLGHAPIRIAGAARNIQMSPPVVRRRSVDESDAALGDAVKATERTRAGTVGVRNGHARTRSKSGDFTGLGWEKGGRPAFVPNANGKIVAPVPTIPAVAQRPMAKPPPTKKPPKPTPARKFFVTNPSRISTATTVSPPRVPSESSPASPTPQNKPLSPTLAFDGDSKHSLEREEPEARGAGDTRAWEVQNQLQSFVASMRGTGGYDGAESIENTFGRASTYEVRNSEEGSGRGSQDSRKPFARLANDTDTLRSSEEYDPFRAQSAKLRPTPVNQPRPESEALPHQFHIPLHEIPKEISQAMKSTPSGPAKRSNIAPPTSFRTPESELPTGLVRTSSISARPSVTIHEIPHRPMSADLMEATPLSIVASEEPAKQADTTRNHIRAESKESELGFSKFDLTGDVVGEPVVIGSHASEAFITPSPSWAPLELKRARSGSVSATLDSNTPQVPDAPTHPGQFLDVRADRQRASGLSIPRSVTPDSPRPLLEPRPALSPPPRAPSALSVARSVTPLAPSRSVTPIAPLRPTASPAPRTITPQPARALSPQARAASPALSRTQQRDTPSPPLPRNRLPTRTSSVSSTSSIGHGAPQRVRSPAATLPSGPRPTVVPTSRLAPAPTPRPSTASTVQSVASTSSLGLPLRSTSVTPTPRDEPLPHEQSSRFLDPESIPTAQQRGRVSPFPMRPLKSRTGSRDQLREVEQPVQTQREKYPGGAEKLLGDGLPPRVRFIGVRSSNGSSQAGWQGRMEDMRHVESPAQSDRWPEEETRPVSWQEYEEPSYLGYDDEENTQGYYEGLRYSAYEEEPASGDARNTMPITPMDPEPIQDAASTLATRREQPGWVLNDSSPASRESTFTLASVYDDEDEDVTPIPKAQKLAAAVRGMSQNGWASRRI</sequence>
<feature type="compositionally biased region" description="Low complexity" evidence="1">
    <location>
        <begin position="1076"/>
        <end position="1102"/>
    </location>
</feature>
<organism evidence="2 3">
    <name type="scientific">Rhizoctonia solani</name>
    <dbReference type="NCBI Taxonomy" id="456999"/>
    <lineage>
        <taxon>Eukaryota</taxon>
        <taxon>Fungi</taxon>
        <taxon>Dikarya</taxon>
        <taxon>Basidiomycota</taxon>
        <taxon>Agaricomycotina</taxon>
        <taxon>Agaricomycetes</taxon>
        <taxon>Cantharellales</taxon>
        <taxon>Ceratobasidiaceae</taxon>
        <taxon>Rhizoctonia</taxon>
    </lineage>
</organism>
<evidence type="ECO:0000256" key="1">
    <source>
        <dbReference type="SAM" id="MobiDB-lite"/>
    </source>
</evidence>
<feature type="region of interest" description="Disordered" evidence="1">
    <location>
        <begin position="666"/>
        <end position="749"/>
    </location>
</feature>
<feature type="region of interest" description="Disordered" evidence="1">
    <location>
        <begin position="835"/>
        <end position="858"/>
    </location>
</feature>
<name>A0A0K6G792_9AGAM</name>
<feature type="region of interest" description="Disordered" evidence="1">
    <location>
        <begin position="28"/>
        <end position="653"/>
    </location>
</feature>
<feature type="compositionally biased region" description="Basic and acidic residues" evidence="1">
    <location>
        <begin position="691"/>
        <end position="706"/>
    </location>
</feature>
<evidence type="ECO:0000313" key="3">
    <source>
        <dbReference type="Proteomes" id="UP000044841"/>
    </source>
</evidence>
<dbReference type="Proteomes" id="UP000044841">
    <property type="component" value="Unassembled WGS sequence"/>
</dbReference>
<feature type="compositionally biased region" description="Low complexity" evidence="1">
    <location>
        <begin position="218"/>
        <end position="227"/>
    </location>
</feature>
<feature type="region of interest" description="Disordered" evidence="1">
    <location>
        <begin position="936"/>
        <end position="1187"/>
    </location>
</feature>
<feature type="compositionally biased region" description="Low complexity" evidence="1">
    <location>
        <begin position="62"/>
        <end position="82"/>
    </location>
</feature>
<feature type="compositionally biased region" description="Basic and acidic residues" evidence="1">
    <location>
        <begin position="440"/>
        <end position="449"/>
    </location>
</feature>
<feature type="compositionally biased region" description="Polar residues" evidence="1">
    <location>
        <begin position="303"/>
        <end position="318"/>
    </location>
</feature>
<feature type="compositionally biased region" description="Polar residues" evidence="1">
    <location>
        <begin position="903"/>
        <end position="914"/>
    </location>
</feature>
<feature type="region of interest" description="Disordered" evidence="1">
    <location>
        <begin position="767"/>
        <end position="802"/>
    </location>
</feature>
<accession>A0A0K6G792</accession>
<feature type="compositionally biased region" description="Pro residues" evidence="1">
    <location>
        <begin position="571"/>
        <end position="583"/>
    </location>
</feature>
<feature type="region of interest" description="Disordered" evidence="1">
    <location>
        <begin position="903"/>
        <end position="924"/>
    </location>
</feature>
<feature type="compositionally biased region" description="Basic and acidic residues" evidence="1">
    <location>
        <begin position="388"/>
        <end position="407"/>
    </location>
</feature>
<dbReference type="EMBL" id="CYGV01001434">
    <property type="protein sequence ID" value="CUA74350.1"/>
    <property type="molecule type" value="Genomic_DNA"/>
</dbReference>
<gene>
    <name evidence="2" type="ORF">RSOLAG22IIIB_05514</name>
</gene>
<feature type="compositionally biased region" description="Basic and acidic residues" evidence="1">
    <location>
        <begin position="319"/>
        <end position="328"/>
    </location>
</feature>
<feature type="compositionally biased region" description="Basic and acidic residues" evidence="1">
    <location>
        <begin position="1157"/>
        <end position="1176"/>
    </location>
</feature>
<feature type="compositionally biased region" description="Basic and acidic residues" evidence="1">
    <location>
        <begin position="1116"/>
        <end position="1126"/>
    </location>
</feature>
<feature type="compositionally biased region" description="Basic and acidic residues" evidence="1">
    <location>
        <begin position="461"/>
        <end position="470"/>
    </location>
</feature>
<feature type="compositionally biased region" description="Pro residues" evidence="1">
    <location>
        <begin position="350"/>
        <end position="364"/>
    </location>
</feature>
<feature type="compositionally biased region" description="Basic and acidic residues" evidence="1">
    <location>
        <begin position="837"/>
        <end position="857"/>
    </location>
</feature>
<feature type="compositionally biased region" description="Basic and acidic residues" evidence="1">
    <location>
        <begin position="631"/>
        <end position="652"/>
    </location>
</feature>
<feature type="region of interest" description="Disordered" evidence="1">
    <location>
        <begin position="1268"/>
        <end position="1289"/>
    </location>
</feature>
<feature type="compositionally biased region" description="Pro residues" evidence="1">
    <location>
        <begin position="948"/>
        <end position="965"/>
    </location>
</feature>